<comment type="function">
    <text evidence="5">Responsible for synthesis of pseudouridine from uracil-55 in the psi GC loop of transfer RNAs.</text>
</comment>
<dbReference type="EC" id="5.4.99.25" evidence="5"/>
<dbReference type="HAMAP" id="MF_01080">
    <property type="entry name" value="TruB_bact"/>
    <property type="match status" value="1"/>
</dbReference>
<name>A0ABY8LSZ7_9BACT</name>
<dbReference type="InterPro" id="IPR002501">
    <property type="entry name" value="PsdUridine_synth_N"/>
</dbReference>
<dbReference type="PANTHER" id="PTHR13767">
    <property type="entry name" value="TRNA-PSEUDOURIDINE SYNTHASE"/>
    <property type="match status" value="1"/>
</dbReference>
<evidence type="ECO:0000313" key="7">
    <source>
        <dbReference type="EMBL" id="WGI36369.1"/>
    </source>
</evidence>
<feature type="active site" description="Nucleophile" evidence="5">
    <location>
        <position position="36"/>
    </location>
</feature>
<organism evidence="7 8">
    <name type="scientific">Mesomycoplasma lagogenitalium</name>
    <dbReference type="NCBI Taxonomy" id="171286"/>
    <lineage>
        <taxon>Bacteria</taxon>
        <taxon>Bacillati</taxon>
        <taxon>Mycoplasmatota</taxon>
        <taxon>Mycoplasmoidales</taxon>
        <taxon>Metamycoplasmataceae</taxon>
        <taxon>Mesomycoplasma</taxon>
    </lineage>
</organism>
<evidence type="ECO:0000256" key="5">
    <source>
        <dbReference type="HAMAP-Rule" id="MF_01080"/>
    </source>
</evidence>
<accession>A0ABY8LSZ7</accession>
<keyword evidence="3 5" id="KW-0819">tRNA processing</keyword>
<protein>
    <recommendedName>
        <fullName evidence="5">tRNA pseudouridine synthase B</fullName>
        <ecNumber evidence="5">5.4.99.25</ecNumber>
    </recommendedName>
    <alternativeName>
        <fullName evidence="5">tRNA pseudouridine(55) synthase</fullName>
        <shortName evidence="5">Psi55 synthase</shortName>
    </alternativeName>
    <alternativeName>
        <fullName evidence="5">tRNA pseudouridylate synthase</fullName>
    </alternativeName>
    <alternativeName>
        <fullName evidence="5">tRNA-uridine isomerase</fullName>
    </alternativeName>
</protein>
<evidence type="ECO:0000256" key="2">
    <source>
        <dbReference type="ARBA" id="ARBA00005642"/>
    </source>
</evidence>
<dbReference type="SUPFAM" id="SSF55120">
    <property type="entry name" value="Pseudouridine synthase"/>
    <property type="match status" value="1"/>
</dbReference>
<dbReference type="PANTHER" id="PTHR13767:SF2">
    <property type="entry name" value="PSEUDOURIDYLATE SYNTHASE TRUB1"/>
    <property type="match status" value="1"/>
</dbReference>
<proteinExistence type="inferred from homology"/>
<comment type="catalytic activity">
    <reaction evidence="1 5">
        <text>uridine(55) in tRNA = pseudouridine(55) in tRNA</text>
        <dbReference type="Rhea" id="RHEA:42532"/>
        <dbReference type="Rhea" id="RHEA-COMP:10101"/>
        <dbReference type="Rhea" id="RHEA-COMP:10102"/>
        <dbReference type="ChEBI" id="CHEBI:65314"/>
        <dbReference type="ChEBI" id="CHEBI:65315"/>
        <dbReference type="EC" id="5.4.99.25"/>
    </reaction>
</comment>
<evidence type="ECO:0000256" key="3">
    <source>
        <dbReference type="ARBA" id="ARBA00022694"/>
    </source>
</evidence>
<keyword evidence="4 5" id="KW-0413">Isomerase</keyword>
<dbReference type="Gene3D" id="3.30.2350.10">
    <property type="entry name" value="Pseudouridine synthase"/>
    <property type="match status" value="1"/>
</dbReference>
<dbReference type="EMBL" id="CP122979">
    <property type="protein sequence ID" value="WGI36369.1"/>
    <property type="molecule type" value="Genomic_DNA"/>
</dbReference>
<evidence type="ECO:0000256" key="4">
    <source>
        <dbReference type="ARBA" id="ARBA00023235"/>
    </source>
</evidence>
<dbReference type="RefSeq" id="WP_280101670.1">
    <property type="nucleotide sequence ID" value="NZ_CP122979.1"/>
</dbReference>
<dbReference type="NCBIfam" id="TIGR00431">
    <property type="entry name" value="TruB"/>
    <property type="match status" value="1"/>
</dbReference>
<comment type="similarity">
    <text evidence="2 5">Belongs to the pseudouridine synthase TruB family. Type 1 subfamily.</text>
</comment>
<gene>
    <name evidence="5 7" type="primary">truB</name>
    <name evidence="7" type="ORF">QEG99_02725</name>
</gene>
<dbReference type="GO" id="GO:0160148">
    <property type="term" value="F:tRNA pseudouridine(55) synthase activity"/>
    <property type="evidence" value="ECO:0007669"/>
    <property type="project" value="UniProtKB-EC"/>
</dbReference>
<dbReference type="Pfam" id="PF01509">
    <property type="entry name" value="TruB_N"/>
    <property type="match status" value="1"/>
</dbReference>
<feature type="domain" description="Pseudouridine synthase II N-terminal" evidence="6">
    <location>
        <begin position="25"/>
        <end position="171"/>
    </location>
</feature>
<sequence length="282" mass="32288">MIKLLYKEKNVSSFQKIKTFAKENNIKKIGHSGTLDPMATGLLLIATDEDTKLLNYIDKEFKSYITTMKFGFKSDTLDAEGKIEKIVNFQKVTLSDVKSALNAFTGKYWQTPPKFSAKKINGTRAYQLARSEKNFSLNKVEVEIKSIIFLDFNFEKQELKFEVEVSRGTYIRSLVQDIAHYLNGEAIMTELERHKINNLSIADLNKNEINPLILIKNIKTTSINLNELILLLKGIKLNTELDNLDNTILIFNQKIVGFAKIENKKLISTKLFGNKIEKILKE</sequence>
<dbReference type="InterPro" id="IPR014780">
    <property type="entry name" value="tRNA_psdUridine_synth_TruB"/>
</dbReference>
<evidence type="ECO:0000259" key="6">
    <source>
        <dbReference type="Pfam" id="PF01509"/>
    </source>
</evidence>
<keyword evidence="8" id="KW-1185">Reference proteome</keyword>
<dbReference type="InterPro" id="IPR020103">
    <property type="entry name" value="PsdUridine_synth_cat_dom_sf"/>
</dbReference>
<evidence type="ECO:0000313" key="8">
    <source>
        <dbReference type="Proteomes" id="UP001179842"/>
    </source>
</evidence>
<dbReference type="Proteomes" id="UP001179842">
    <property type="component" value="Chromosome"/>
</dbReference>
<evidence type="ECO:0000256" key="1">
    <source>
        <dbReference type="ARBA" id="ARBA00000385"/>
    </source>
</evidence>
<reference evidence="7" key="1">
    <citation type="submission" date="2023-04" db="EMBL/GenBank/DDBJ databases">
        <title>Completed genome of Mycoplasma lagogenitalium type strain 12MS.</title>
        <authorList>
            <person name="Spergser J."/>
        </authorList>
    </citation>
    <scope>NUCLEOTIDE SEQUENCE</scope>
    <source>
        <strain evidence="7">12MS</strain>
    </source>
</reference>